<evidence type="ECO:0000259" key="1">
    <source>
        <dbReference type="Pfam" id="PF13485"/>
    </source>
</evidence>
<sequence>MSVLLTASNVRAAGPDSPAGLVNAMQEALVRRDATAYLALVDLREPMFATEHRRFVQDWVARPPQDLRLTLSDVREISGQTLGQLRWSWRTAANVQRDVTLTSTFRKVGGEWRYAGEAFPVTLAQGRVLAQAGQEEVAGAIATNLDATISLVRRALGYGPSQPPVVKLYGSYAALSASVQLSLQPVGGWNEPGEAIKLAAPRWPESRVTLAHELAHAAVFSRFGEGQIRIPWWLHEGLAHFVASGIWTEQARATYLQRSITWHTRGELVAWDRLSNFEATPGELWPHVYGQGYAFVRYAVSRYGMPRVTSFMHELAAGQSTQVASTRAFGATFDQLDKDWKAWLGTQAVKAARSREPLP</sequence>
<reference evidence="3" key="1">
    <citation type="journal article" date="2019" name="Int. J. Syst. Evol. Microbiol.">
        <title>The Global Catalogue of Microorganisms (GCM) 10K type strain sequencing project: providing services to taxonomists for standard genome sequencing and annotation.</title>
        <authorList>
            <consortium name="The Broad Institute Genomics Platform"/>
            <consortium name="The Broad Institute Genome Sequencing Center for Infectious Disease"/>
            <person name="Wu L."/>
            <person name="Ma J."/>
        </authorList>
    </citation>
    <scope>NUCLEOTIDE SEQUENCE [LARGE SCALE GENOMIC DNA]</scope>
    <source>
        <strain evidence="3">JCM 30331</strain>
    </source>
</reference>
<accession>A0ABQ2F538</accession>
<dbReference type="RefSeq" id="WP_229780929.1">
    <property type="nucleotide sequence ID" value="NZ_BMPP01000028.1"/>
</dbReference>
<evidence type="ECO:0000313" key="3">
    <source>
        <dbReference type="Proteomes" id="UP000647587"/>
    </source>
</evidence>
<dbReference type="Proteomes" id="UP000647587">
    <property type="component" value="Unassembled WGS sequence"/>
</dbReference>
<proteinExistence type="predicted"/>
<dbReference type="InterPro" id="IPR039568">
    <property type="entry name" value="Peptidase_MA-like_dom"/>
</dbReference>
<name>A0ABQ2F538_9DEIO</name>
<protein>
    <recommendedName>
        <fullName evidence="1">Peptidase MA-like domain-containing protein</fullName>
    </recommendedName>
</protein>
<dbReference type="EMBL" id="BMPP01000028">
    <property type="protein sequence ID" value="GGK41631.1"/>
    <property type="molecule type" value="Genomic_DNA"/>
</dbReference>
<comment type="caution">
    <text evidence="2">The sequence shown here is derived from an EMBL/GenBank/DDBJ whole genome shotgun (WGS) entry which is preliminary data.</text>
</comment>
<evidence type="ECO:0000313" key="2">
    <source>
        <dbReference type="EMBL" id="GGK41631.1"/>
    </source>
</evidence>
<gene>
    <name evidence="2" type="ORF">GCM10008955_39290</name>
</gene>
<dbReference type="Pfam" id="PF13485">
    <property type="entry name" value="Peptidase_MA_2"/>
    <property type="match status" value="1"/>
</dbReference>
<feature type="domain" description="Peptidase MA-like" evidence="1">
    <location>
        <begin position="206"/>
        <end position="344"/>
    </location>
</feature>
<organism evidence="2 3">
    <name type="scientific">Deinococcus malanensis</name>
    <dbReference type="NCBI Taxonomy" id="1706855"/>
    <lineage>
        <taxon>Bacteria</taxon>
        <taxon>Thermotogati</taxon>
        <taxon>Deinococcota</taxon>
        <taxon>Deinococci</taxon>
        <taxon>Deinococcales</taxon>
        <taxon>Deinococcaceae</taxon>
        <taxon>Deinococcus</taxon>
    </lineage>
</organism>
<keyword evidence="3" id="KW-1185">Reference proteome</keyword>